<sequence>MSHPRYLVFGLGAAGTSACASLIDDGAEIVGAFTRSSHVGEDLGKVVGRDPYGLSVGPVEGFTATRGMADVALFFTTTALADLLGPAKECLEAGINVLTIGGDALYPWDYDPATAAELDAAGKAGGATLLGTGINDVVMARLPVLLAGLVHGAERIAIECTGDFGAFGPELLKILQIGVRPEEYRPAAHEGQDLISRQCARMIAGLAGLHVVSEDVWLEPTTASVPLPVPALDLVLEPGLVNGSLETAALATAEGVSVEVRLIGKVFEPGEEEYAVSTVHVASLAEPITLQVSPLPGIEATTGIALSRV</sequence>
<protein>
    <recommendedName>
        <fullName evidence="3">Dihydrodipicolinate reductase</fullName>
    </recommendedName>
</protein>
<accession>A0ABX1JTB7</accession>
<reference evidence="1 2" key="1">
    <citation type="submission" date="2020-04" db="EMBL/GenBank/DDBJ databases">
        <authorList>
            <person name="Liu S."/>
        </authorList>
    </citation>
    <scope>NUCLEOTIDE SEQUENCE [LARGE SCALE GENOMIC DNA]</scope>
    <source>
        <strain evidence="1 2">CGMCC 1.15091</strain>
    </source>
</reference>
<dbReference type="Proteomes" id="UP000523795">
    <property type="component" value="Unassembled WGS sequence"/>
</dbReference>
<evidence type="ECO:0000313" key="2">
    <source>
        <dbReference type="Proteomes" id="UP000523795"/>
    </source>
</evidence>
<proteinExistence type="predicted"/>
<name>A0ABX1JTB7_9MICC</name>
<dbReference type="SUPFAM" id="SSF51735">
    <property type="entry name" value="NAD(P)-binding Rossmann-fold domains"/>
    <property type="match status" value="1"/>
</dbReference>
<dbReference type="CDD" id="cd24146">
    <property type="entry name" value="nat-AmDH_N_like"/>
    <property type="match status" value="1"/>
</dbReference>
<feature type="non-terminal residue" evidence="1">
    <location>
        <position position="309"/>
    </location>
</feature>
<evidence type="ECO:0000313" key="1">
    <source>
        <dbReference type="EMBL" id="NKX52570.1"/>
    </source>
</evidence>
<comment type="caution">
    <text evidence="1">The sequence shown here is derived from an EMBL/GenBank/DDBJ whole genome shotgun (WGS) entry which is preliminary data.</text>
</comment>
<dbReference type="EMBL" id="JAAZSR010000603">
    <property type="protein sequence ID" value="NKX52570.1"/>
    <property type="molecule type" value="Genomic_DNA"/>
</dbReference>
<keyword evidence="2" id="KW-1185">Reference proteome</keyword>
<evidence type="ECO:0008006" key="3">
    <source>
        <dbReference type="Google" id="ProtNLM"/>
    </source>
</evidence>
<dbReference type="Gene3D" id="3.40.50.720">
    <property type="entry name" value="NAD(P)-binding Rossmann-like Domain"/>
    <property type="match status" value="1"/>
</dbReference>
<gene>
    <name evidence="1" type="ORF">HER39_18735</name>
</gene>
<dbReference type="PROSITE" id="PS51257">
    <property type="entry name" value="PROKAR_LIPOPROTEIN"/>
    <property type="match status" value="1"/>
</dbReference>
<dbReference type="InterPro" id="IPR036291">
    <property type="entry name" value="NAD(P)-bd_dom_sf"/>
</dbReference>
<organism evidence="1 2">
    <name type="scientific">Arthrobacter deserti</name>
    <dbReference type="NCBI Taxonomy" id="1742687"/>
    <lineage>
        <taxon>Bacteria</taxon>
        <taxon>Bacillati</taxon>
        <taxon>Actinomycetota</taxon>
        <taxon>Actinomycetes</taxon>
        <taxon>Micrococcales</taxon>
        <taxon>Micrococcaceae</taxon>
        <taxon>Arthrobacter</taxon>
    </lineage>
</organism>